<dbReference type="InterPro" id="IPR012349">
    <property type="entry name" value="Split_barrel_FMN-bd"/>
</dbReference>
<gene>
    <name evidence="1" type="ORF">LQ327_14880</name>
</gene>
<accession>A0ABS8P8Q1</accession>
<evidence type="ECO:0000313" key="2">
    <source>
        <dbReference type="Proteomes" id="UP001199469"/>
    </source>
</evidence>
<dbReference type="Pfam" id="PF04075">
    <property type="entry name" value="F420H2_quin_red"/>
    <property type="match status" value="1"/>
</dbReference>
<dbReference type="EMBL" id="JAJNDB010000002">
    <property type="protein sequence ID" value="MCD2194655.1"/>
    <property type="molecule type" value="Genomic_DNA"/>
</dbReference>
<dbReference type="RefSeq" id="WP_230734821.1">
    <property type="nucleotide sequence ID" value="NZ_JAJNDB010000002.1"/>
</dbReference>
<name>A0ABS8P8Q1_9PSEU</name>
<reference evidence="1 2" key="1">
    <citation type="submission" date="2021-11" db="EMBL/GenBank/DDBJ databases">
        <title>Draft genome sequence of Actinomycetospora sp. SF1 isolated from the rhizosphere soil.</title>
        <authorList>
            <person name="Duangmal K."/>
            <person name="Chantavorakit T."/>
        </authorList>
    </citation>
    <scope>NUCLEOTIDE SEQUENCE [LARGE SCALE GENOMIC DNA]</scope>
    <source>
        <strain evidence="1 2">TBRC 5722</strain>
    </source>
</reference>
<sequence length="116" mass="12481">MTALQRVAIVVNAAVRPFVASPLGRRLVGGTLTLVTYRGRRSGRVVTIPVGYVHDGDEVHIGVELPDQKSWWRNFTGDGHPIAIRLDGVDRTGHAVARRADDGQVHITVALDAAPA</sequence>
<dbReference type="InterPro" id="IPR004378">
    <property type="entry name" value="F420H2_quin_Rdtase"/>
</dbReference>
<proteinExistence type="predicted"/>
<protein>
    <submittedName>
        <fullName evidence="1">Nitroreductase family deazaflavin-dependent oxidoreductase</fullName>
    </submittedName>
</protein>
<organism evidence="1 2">
    <name type="scientific">Actinomycetospora endophytica</name>
    <dbReference type="NCBI Taxonomy" id="2291215"/>
    <lineage>
        <taxon>Bacteria</taxon>
        <taxon>Bacillati</taxon>
        <taxon>Actinomycetota</taxon>
        <taxon>Actinomycetes</taxon>
        <taxon>Pseudonocardiales</taxon>
        <taxon>Pseudonocardiaceae</taxon>
        <taxon>Actinomycetospora</taxon>
    </lineage>
</organism>
<dbReference type="Gene3D" id="2.30.110.10">
    <property type="entry name" value="Electron Transport, Fmn-binding Protein, Chain A"/>
    <property type="match status" value="1"/>
</dbReference>
<evidence type="ECO:0000313" key="1">
    <source>
        <dbReference type="EMBL" id="MCD2194655.1"/>
    </source>
</evidence>
<dbReference type="Proteomes" id="UP001199469">
    <property type="component" value="Unassembled WGS sequence"/>
</dbReference>
<keyword evidence="2" id="KW-1185">Reference proteome</keyword>
<comment type="caution">
    <text evidence="1">The sequence shown here is derived from an EMBL/GenBank/DDBJ whole genome shotgun (WGS) entry which is preliminary data.</text>
</comment>